<evidence type="ECO:0000256" key="1">
    <source>
        <dbReference type="ARBA" id="ARBA00022679"/>
    </source>
</evidence>
<dbReference type="PROSITE" id="PS00101">
    <property type="entry name" value="HEXAPEP_TRANSFERASES"/>
    <property type="match status" value="1"/>
</dbReference>
<sequence>MDSSGSGAFDPAAYLADLSVLLPHARGHATPWALTAGLVAILRAHLAGLGPDYRIDGEIAIHRQAAIEPHAVIKPPCVVGPGCFVGSFAYLRGGVFLADGAAVGPSVEVKSSILLKGAKIAHLSFVGDSLIGSGVNIEAGAMLANHRNERAEKEISVAIDGVKRRTGVEKFGALVGDRSRIGANAVLAPGTILAPDSIVARLALVDQDDGAPAR</sequence>
<keyword evidence="5" id="KW-1185">Reference proteome</keyword>
<keyword evidence="1" id="KW-0808">Transferase</keyword>
<evidence type="ECO:0000256" key="2">
    <source>
        <dbReference type="ARBA" id="ARBA00022737"/>
    </source>
</evidence>
<dbReference type="PANTHER" id="PTHR43584">
    <property type="entry name" value="NUCLEOTIDYL TRANSFERASE"/>
    <property type="match status" value="1"/>
</dbReference>
<dbReference type="GO" id="GO:0016779">
    <property type="term" value="F:nucleotidyltransferase activity"/>
    <property type="evidence" value="ECO:0007669"/>
    <property type="project" value="UniProtKB-ARBA"/>
</dbReference>
<proteinExistence type="predicted"/>
<dbReference type="OrthoDB" id="9803036at2"/>
<dbReference type="PANTHER" id="PTHR43584:SF8">
    <property type="entry name" value="N-ACETYLMURAMATE ALPHA-1-PHOSPHATE URIDYLYLTRANSFERASE"/>
    <property type="match status" value="1"/>
</dbReference>
<accession>A0A5J6MNI3</accession>
<dbReference type="KEGG" id="htq:FRZ44_42510"/>
<evidence type="ECO:0000313" key="4">
    <source>
        <dbReference type="EMBL" id="QEX18939.1"/>
    </source>
</evidence>
<dbReference type="InterPro" id="IPR018357">
    <property type="entry name" value="Hexapep_transf_CS"/>
</dbReference>
<keyword evidence="3" id="KW-0012">Acyltransferase</keyword>
<evidence type="ECO:0000256" key="3">
    <source>
        <dbReference type="ARBA" id="ARBA00023315"/>
    </source>
</evidence>
<protein>
    <recommendedName>
        <fullName evidence="6">Glucose-1-phosphate thymidylyltransferase</fullName>
    </recommendedName>
</protein>
<dbReference type="SUPFAM" id="SSF51161">
    <property type="entry name" value="Trimeric LpxA-like enzymes"/>
    <property type="match status" value="1"/>
</dbReference>
<name>A0A5J6MNI3_9PROT</name>
<organism evidence="4 5">
    <name type="scientific">Hypericibacter terrae</name>
    <dbReference type="NCBI Taxonomy" id="2602015"/>
    <lineage>
        <taxon>Bacteria</taxon>
        <taxon>Pseudomonadati</taxon>
        <taxon>Pseudomonadota</taxon>
        <taxon>Alphaproteobacteria</taxon>
        <taxon>Rhodospirillales</taxon>
        <taxon>Dongiaceae</taxon>
        <taxon>Hypericibacter</taxon>
    </lineage>
</organism>
<dbReference type="Gene3D" id="2.160.10.10">
    <property type="entry name" value="Hexapeptide repeat proteins"/>
    <property type="match status" value="1"/>
</dbReference>
<dbReference type="InterPro" id="IPR011004">
    <property type="entry name" value="Trimer_LpxA-like_sf"/>
</dbReference>
<keyword evidence="2" id="KW-0677">Repeat</keyword>
<reference evidence="4 5" key="1">
    <citation type="submission" date="2019-08" db="EMBL/GenBank/DDBJ databases">
        <title>Hyperibacter terrae gen. nov., sp. nov. and Hyperibacter viscosus sp. nov., two new members in the family Rhodospirillaceae isolated from the rhizosphere of Hypericum perforatum.</title>
        <authorList>
            <person name="Noviana Z."/>
        </authorList>
    </citation>
    <scope>NUCLEOTIDE SEQUENCE [LARGE SCALE GENOMIC DNA]</scope>
    <source>
        <strain evidence="4 5">R5913</strain>
    </source>
</reference>
<dbReference type="RefSeq" id="WP_151179047.1">
    <property type="nucleotide sequence ID" value="NZ_CP042906.1"/>
</dbReference>
<dbReference type="GO" id="GO:0016746">
    <property type="term" value="F:acyltransferase activity"/>
    <property type="evidence" value="ECO:0007669"/>
    <property type="project" value="UniProtKB-KW"/>
</dbReference>
<dbReference type="AlphaFoldDB" id="A0A5J6MNI3"/>
<dbReference type="InterPro" id="IPR050065">
    <property type="entry name" value="GlmU-like"/>
</dbReference>
<evidence type="ECO:0008006" key="6">
    <source>
        <dbReference type="Google" id="ProtNLM"/>
    </source>
</evidence>
<evidence type="ECO:0000313" key="5">
    <source>
        <dbReference type="Proteomes" id="UP000326202"/>
    </source>
</evidence>
<dbReference type="Proteomes" id="UP000326202">
    <property type="component" value="Chromosome"/>
</dbReference>
<dbReference type="EMBL" id="CP042906">
    <property type="protein sequence ID" value="QEX18939.1"/>
    <property type="molecule type" value="Genomic_DNA"/>
</dbReference>
<gene>
    <name evidence="4" type="ORF">FRZ44_42510</name>
</gene>